<dbReference type="AlphaFoldDB" id="A0AAW0CBF1"/>
<dbReference type="Proteomes" id="UP001362999">
    <property type="component" value="Unassembled WGS sequence"/>
</dbReference>
<organism evidence="1 2">
    <name type="scientific">Favolaschia claudopus</name>
    <dbReference type="NCBI Taxonomy" id="2862362"/>
    <lineage>
        <taxon>Eukaryota</taxon>
        <taxon>Fungi</taxon>
        <taxon>Dikarya</taxon>
        <taxon>Basidiomycota</taxon>
        <taxon>Agaricomycotina</taxon>
        <taxon>Agaricomycetes</taxon>
        <taxon>Agaricomycetidae</taxon>
        <taxon>Agaricales</taxon>
        <taxon>Marasmiineae</taxon>
        <taxon>Mycenaceae</taxon>
        <taxon>Favolaschia</taxon>
    </lineage>
</organism>
<proteinExistence type="predicted"/>
<sequence>SSSRSTMSLQDIASALQRFPGLSALNFHGLTQFLRYSCMARDNIAFRQVNNRRPPPVLPADIAQTLASSLNVTDTQLILTCWAAFRESL</sequence>
<feature type="non-terminal residue" evidence="1">
    <location>
        <position position="1"/>
    </location>
</feature>
<evidence type="ECO:0000313" key="2">
    <source>
        <dbReference type="Proteomes" id="UP001362999"/>
    </source>
</evidence>
<gene>
    <name evidence="1" type="ORF">R3P38DRAFT_2518582</name>
</gene>
<accession>A0AAW0CBF1</accession>
<protein>
    <submittedName>
        <fullName evidence="1">Uncharacterized protein</fullName>
    </submittedName>
</protein>
<name>A0AAW0CBF1_9AGAR</name>
<evidence type="ECO:0000313" key="1">
    <source>
        <dbReference type="EMBL" id="KAK7035095.1"/>
    </source>
</evidence>
<dbReference type="EMBL" id="JAWWNJ010000020">
    <property type="protein sequence ID" value="KAK7035095.1"/>
    <property type="molecule type" value="Genomic_DNA"/>
</dbReference>
<keyword evidence="2" id="KW-1185">Reference proteome</keyword>
<comment type="caution">
    <text evidence="1">The sequence shown here is derived from an EMBL/GenBank/DDBJ whole genome shotgun (WGS) entry which is preliminary data.</text>
</comment>
<reference evidence="1 2" key="1">
    <citation type="journal article" date="2024" name="J Genomics">
        <title>Draft genome sequencing and assembly of Favolaschia claudopus CIRM-BRFM 2984 isolated from oak limbs.</title>
        <authorList>
            <person name="Navarro D."/>
            <person name="Drula E."/>
            <person name="Chaduli D."/>
            <person name="Cazenave R."/>
            <person name="Ahrendt S."/>
            <person name="Wang J."/>
            <person name="Lipzen A."/>
            <person name="Daum C."/>
            <person name="Barry K."/>
            <person name="Grigoriev I.V."/>
            <person name="Favel A."/>
            <person name="Rosso M.N."/>
            <person name="Martin F."/>
        </authorList>
    </citation>
    <scope>NUCLEOTIDE SEQUENCE [LARGE SCALE GENOMIC DNA]</scope>
    <source>
        <strain evidence="1 2">CIRM-BRFM 2984</strain>
    </source>
</reference>